<dbReference type="PROSITE" id="PS51257">
    <property type="entry name" value="PROKAR_LIPOPROTEIN"/>
    <property type="match status" value="1"/>
</dbReference>
<dbReference type="Proteomes" id="UP000323257">
    <property type="component" value="Unassembled WGS sequence"/>
</dbReference>
<evidence type="ECO:0008006" key="5">
    <source>
        <dbReference type="Google" id="ProtNLM"/>
    </source>
</evidence>
<feature type="compositionally biased region" description="Low complexity" evidence="1">
    <location>
        <begin position="52"/>
        <end position="66"/>
    </location>
</feature>
<accession>A0A5S5C7X7</accession>
<comment type="caution">
    <text evidence="3">The sequence shown here is derived from an EMBL/GenBank/DDBJ whole genome shotgun (WGS) entry which is preliminary data.</text>
</comment>
<sequence>MRTWALAAAAAAIVLLSAGCDGNGGNTGQRKVSVSETQDKGEQAAEKETEASTDSGTAAESGAASENKTLAPGAATTAEHASETRERFSYLAQLSPEKQEAYKAFEQSRDLGLLTNFSPEEMVLAYFHTISNGDPYALHPMIYNGGYLADLARFTDEYFKYVGNHHSETALHYRYYDSIKVDELNSKPDYKAVVTSVSVGIHYHSMLRGLRKEDGVWKLDVYGSMKNQIKAGKEAELETKK</sequence>
<evidence type="ECO:0000313" key="4">
    <source>
        <dbReference type="Proteomes" id="UP000323257"/>
    </source>
</evidence>
<proteinExistence type="predicted"/>
<feature type="chain" id="PRO_5038548187" description="SnoaL-like protein" evidence="2">
    <location>
        <begin position="23"/>
        <end position="241"/>
    </location>
</feature>
<keyword evidence="4" id="KW-1185">Reference proteome</keyword>
<dbReference type="AlphaFoldDB" id="A0A5S5C7X7"/>
<evidence type="ECO:0000256" key="2">
    <source>
        <dbReference type="SAM" id="SignalP"/>
    </source>
</evidence>
<evidence type="ECO:0000313" key="3">
    <source>
        <dbReference type="EMBL" id="TYP74708.1"/>
    </source>
</evidence>
<dbReference type="OrthoDB" id="2970464at2"/>
<feature type="signal peptide" evidence="2">
    <location>
        <begin position="1"/>
        <end position="22"/>
    </location>
</feature>
<name>A0A5S5C7X7_9BACL</name>
<feature type="region of interest" description="Disordered" evidence="1">
    <location>
        <begin position="25"/>
        <end position="82"/>
    </location>
</feature>
<evidence type="ECO:0000256" key="1">
    <source>
        <dbReference type="SAM" id="MobiDB-lite"/>
    </source>
</evidence>
<dbReference type="EMBL" id="VNHS01000005">
    <property type="protein sequence ID" value="TYP74708.1"/>
    <property type="molecule type" value="Genomic_DNA"/>
</dbReference>
<organism evidence="3 4">
    <name type="scientific">Paenibacillus methanolicus</name>
    <dbReference type="NCBI Taxonomy" id="582686"/>
    <lineage>
        <taxon>Bacteria</taxon>
        <taxon>Bacillati</taxon>
        <taxon>Bacillota</taxon>
        <taxon>Bacilli</taxon>
        <taxon>Bacillales</taxon>
        <taxon>Paenibacillaceae</taxon>
        <taxon>Paenibacillus</taxon>
    </lineage>
</organism>
<dbReference type="RefSeq" id="WP_148929945.1">
    <property type="nucleotide sequence ID" value="NZ_VNHS01000005.1"/>
</dbReference>
<feature type="compositionally biased region" description="Basic and acidic residues" evidence="1">
    <location>
        <begin position="37"/>
        <end position="50"/>
    </location>
</feature>
<reference evidence="3 4" key="1">
    <citation type="submission" date="2019-07" db="EMBL/GenBank/DDBJ databases">
        <title>Genomic Encyclopedia of Type Strains, Phase III (KMG-III): the genomes of soil and plant-associated and newly described type strains.</title>
        <authorList>
            <person name="Whitman W."/>
        </authorList>
    </citation>
    <scope>NUCLEOTIDE SEQUENCE [LARGE SCALE GENOMIC DNA]</scope>
    <source>
        <strain evidence="3 4">BL24</strain>
    </source>
</reference>
<protein>
    <recommendedName>
        <fullName evidence="5">SnoaL-like protein</fullName>
    </recommendedName>
</protein>
<gene>
    <name evidence="3" type="ORF">BCM02_105252</name>
</gene>
<keyword evidence="2" id="KW-0732">Signal</keyword>